<evidence type="ECO:0000313" key="2">
    <source>
        <dbReference type="EMBL" id="KIJ13698.1"/>
    </source>
</evidence>
<organism evidence="2 3">
    <name type="scientific">Paxillus involutus ATCC 200175</name>
    <dbReference type="NCBI Taxonomy" id="664439"/>
    <lineage>
        <taxon>Eukaryota</taxon>
        <taxon>Fungi</taxon>
        <taxon>Dikarya</taxon>
        <taxon>Basidiomycota</taxon>
        <taxon>Agaricomycotina</taxon>
        <taxon>Agaricomycetes</taxon>
        <taxon>Agaricomycetidae</taxon>
        <taxon>Boletales</taxon>
        <taxon>Paxilineae</taxon>
        <taxon>Paxillaceae</taxon>
        <taxon>Paxillus</taxon>
    </lineage>
</organism>
<evidence type="ECO:0000313" key="3">
    <source>
        <dbReference type="Proteomes" id="UP000053647"/>
    </source>
</evidence>
<dbReference type="EMBL" id="KN819349">
    <property type="protein sequence ID" value="KIJ13698.1"/>
    <property type="molecule type" value="Genomic_DNA"/>
</dbReference>
<name>A0A0C9TU01_PAXIN</name>
<keyword evidence="3" id="KW-1185">Reference proteome</keyword>
<reference evidence="3" key="2">
    <citation type="submission" date="2015-01" db="EMBL/GenBank/DDBJ databases">
        <title>Evolutionary Origins and Diversification of the Mycorrhizal Mutualists.</title>
        <authorList>
            <consortium name="DOE Joint Genome Institute"/>
            <consortium name="Mycorrhizal Genomics Consortium"/>
            <person name="Kohler A."/>
            <person name="Kuo A."/>
            <person name="Nagy L.G."/>
            <person name="Floudas D."/>
            <person name="Copeland A."/>
            <person name="Barry K.W."/>
            <person name="Cichocki N."/>
            <person name="Veneault-Fourrey C."/>
            <person name="LaButti K."/>
            <person name="Lindquist E.A."/>
            <person name="Lipzen A."/>
            <person name="Lundell T."/>
            <person name="Morin E."/>
            <person name="Murat C."/>
            <person name="Riley R."/>
            <person name="Ohm R."/>
            <person name="Sun H."/>
            <person name="Tunlid A."/>
            <person name="Henrissat B."/>
            <person name="Grigoriev I.V."/>
            <person name="Hibbett D.S."/>
            <person name="Martin F."/>
        </authorList>
    </citation>
    <scope>NUCLEOTIDE SEQUENCE [LARGE SCALE GENOMIC DNA]</scope>
    <source>
        <strain evidence="3">ATCC 200175</strain>
    </source>
</reference>
<sequence length="65" mass="7152">MAHFVTFRCCLLLTPCVFPSISKARLGRVSLIHIRAQHTASNEPRSAMMHGFEGYDDCGSINSIG</sequence>
<accession>A0A0C9TU01</accession>
<dbReference type="Proteomes" id="UP000053647">
    <property type="component" value="Unassembled WGS sequence"/>
</dbReference>
<gene>
    <name evidence="2" type="ORF">PAXINDRAFT_170208</name>
</gene>
<evidence type="ECO:0000256" key="1">
    <source>
        <dbReference type="SAM" id="SignalP"/>
    </source>
</evidence>
<feature type="chain" id="PRO_5002203887" evidence="1">
    <location>
        <begin position="25"/>
        <end position="65"/>
    </location>
</feature>
<dbReference type="HOGENOM" id="CLU_2929051_0_0_1"/>
<feature type="signal peptide" evidence="1">
    <location>
        <begin position="1"/>
        <end position="24"/>
    </location>
</feature>
<keyword evidence="1" id="KW-0732">Signal</keyword>
<proteinExistence type="predicted"/>
<dbReference type="AlphaFoldDB" id="A0A0C9TU01"/>
<protein>
    <submittedName>
        <fullName evidence="2">Unplaced genomic scaffold PAXINscaffold_27, whole genome shotgun sequence</fullName>
    </submittedName>
</protein>
<reference evidence="2 3" key="1">
    <citation type="submission" date="2014-06" db="EMBL/GenBank/DDBJ databases">
        <authorList>
            <consortium name="DOE Joint Genome Institute"/>
            <person name="Kuo A."/>
            <person name="Kohler A."/>
            <person name="Nagy L.G."/>
            <person name="Floudas D."/>
            <person name="Copeland A."/>
            <person name="Barry K.W."/>
            <person name="Cichocki N."/>
            <person name="Veneault-Fourrey C."/>
            <person name="LaButti K."/>
            <person name="Lindquist E.A."/>
            <person name="Lipzen A."/>
            <person name="Lundell T."/>
            <person name="Morin E."/>
            <person name="Murat C."/>
            <person name="Sun H."/>
            <person name="Tunlid A."/>
            <person name="Henrissat B."/>
            <person name="Grigoriev I.V."/>
            <person name="Hibbett D.S."/>
            <person name="Martin F."/>
            <person name="Nordberg H.P."/>
            <person name="Cantor M.N."/>
            <person name="Hua S.X."/>
        </authorList>
    </citation>
    <scope>NUCLEOTIDE SEQUENCE [LARGE SCALE GENOMIC DNA]</scope>
    <source>
        <strain evidence="2 3">ATCC 200175</strain>
    </source>
</reference>